<protein>
    <submittedName>
        <fullName evidence="1">Uncharacterized protein</fullName>
    </submittedName>
</protein>
<dbReference type="STRING" id="1191523.MROS_1218"/>
<keyword evidence="2" id="KW-1185">Reference proteome</keyword>
<gene>
    <name evidence="1" type="ordered locus">MROS_1218</name>
</gene>
<dbReference type="EMBL" id="CP003557">
    <property type="protein sequence ID" value="AFN74455.1"/>
    <property type="molecule type" value="Genomic_DNA"/>
</dbReference>
<proteinExistence type="predicted"/>
<dbReference type="eggNOG" id="COG2835">
    <property type="taxonomic scope" value="Bacteria"/>
</dbReference>
<sequence>MISKELLDIICCPESKADLILDGDFLVSTDRETRRRYRIENDIPVLLIEESEQLDYETWKEIMIKHGKPVD</sequence>
<dbReference type="AlphaFoldDB" id="I6Z5M1"/>
<accession>I6Z5M1</accession>
<reference evidence="1 2" key="1">
    <citation type="journal article" date="2013" name="PLoS ONE">
        <title>Genomic analysis of Melioribacter roseus, facultatively anaerobic organotrophic bacterium representing a novel deep lineage within Bacteriodetes/Chlorobi group.</title>
        <authorList>
            <person name="Kadnikov V.V."/>
            <person name="Mardanov A.V."/>
            <person name="Podosokorskaya O.A."/>
            <person name="Gavrilov S.N."/>
            <person name="Kublanov I.V."/>
            <person name="Beletsky A.V."/>
            <person name="Bonch-Osmolovskaya E.A."/>
            <person name="Ravin N.V."/>
        </authorList>
    </citation>
    <scope>NUCLEOTIDE SEQUENCE [LARGE SCALE GENOMIC DNA]</scope>
    <source>
        <strain evidence="2">JCM 17771 / P3M-2</strain>
    </source>
</reference>
<dbReference type="KEGG" id="mro:MROS_1218"/>
<name>I6Z5M1_MELRP</name>
<dbReference type="SUPFAM" id="SSF158997">
    <property type="entry name" value="Trm112p-like"/>
    <property type="match status" value="1"/>
</dbReference>
<dbReference type="OrthoDB" id="678493at2"/>
<dbReference type="RefSeq" id="WP_014855890.1">
    <property type="nucleotide sequence ID" value="NC_018178.1"/>
</dbReference>
<evidence type="ECO:0000313" key="1">
    <source>
        <dbReference type="EMBL" id="AFN74455.1"/>
    </source>
</evidence>
<dbReference type="Gene3D" id="2.20.25.10">
    <property type="match status" value="1"/>
</dbReference>
<organism evidence="1 2">
    <name type="scientific">Melioribacter roseus (strain DSM 23840 / JCM 17771 / VKM B-2668 / P3M-2)</name>
    <dbReference type="NCBI Taxonomy" id="1191523"/>
    <lineage>
        <taxon>Bacteria</taxon>
        <taxon>Pseudomonadati</taxon>
        <taxon>Ignavibacteriota</taxon>
        <taxon>Ignavibacteria</taxon>
        <taxon>Ignavibacteriales</taxon>
        <taxon>Melioribacteraceae</taxon>
        <taxon>Melioribacter</taxon>
    </lineage>
</organism>
<evidence type="ECO:0000313" key="2">
    <source>
        <dbReference type="Proteomes" id="UP000009011"/>
    </source>
</evidence>
<dbReference type="HOGENOM" id="CLU_155659_1_0_10"/>
<dbReference type="Proteomes" id="UP000009011">
    <property type="component" value="Chromosome"/>
</dbReference>